<evidence type="ECO:0000256" key="8">
    <source>
        <dbReference type="ARBA" id="ARBA00023150"/>
    </source>
</evidence>
<dbReference type="GO" id="GO:0006777">
    <property type="term" value="P:Mo-molybdopterin cofactor biosynthetic process"/>
    <property type="evidence" value="ECO:0007669"/>
    <property type="project" value="UniProtKB-KW"/>
</dbReference>
<evidence type="ECO:0000256" key="4">
    <source>
        <dbReference type="ARBA" id="ARBA00013491"/>
    </source>
</evidence>
<name>A0A4R8IHC8_9GAMM</name>
<dbReference type="PANTHER" id="PTHR43764:SF1">
    <property type="entry name" value="MOLYBDOPTERIN MOLYBDOTRANSFERASE"/>
    <property type="match status" value="1"/>
</dbReference>
<gene>
    <name evidence="12" type="ORF">EDC23_2177</name>
</gene>
<dbReference type="InterPro" id="IPR008284">
    <property type="entry name" value="MoCF_biosynth_CS"/>
</dbReference>
<evidence type="ECO:0000256" key="3">
    <source>
        <dbReference type="ARBA" id="ARBA00012509"/>
    </source>
</evidence>
<evidence type="ECO:0000313" key="12">
    <source>
        <dbReference type="EMBL" id="TDY00016.1"/>
    </source>
</evidence>
<comment type="catalytic activity">
    <reaction evidence="9">
        <text>molybdopterin + ATP + H(+) = adenylyl-molybdopterin + diphosphate</text>
        <dbReference type="Rhea" id="RHEA:31331"/>
        <dbReference type="ChEBI" id="CHEBI:15378"/>
        <dbReference type="ChEBI" id="CHEBI:30616"/>
        <dbReference type="ChEBI" id="CHEBI:33019"/>
        <dbReference type="ChEBI" id="CHEBI:58698"/>
        <dbReference type="ChEBI" id="CHEBI:62727"/>
        <dbReference type="EC" id="2.7.7.75"/>
    </reaction>
</comment>
<dbReference type="FunFam" id="3.40.980.10:FF:000005">
    <property type="entry name" value="Molybdopterin biosynthesis mog protein"/>
    <property type="match status" value="1"/>
</dbReference>
<accession>A0A4R8IHC8</accession>
<comment type="pathway">
    <text evidence="1">Cofactor biosynthesis; molybdopterin biosynthesis.</text>
</comment>
<dbReference type="InterPro" id="IPR051920">
    <property type="entry name" value="MPT_Adenylyltrnsfr/MoaC-Rel"/>
</dbReference>
<dbReference type="PANTHER" id="PTHR43764">
    <property type="entry name" value="MOLYBDENUM COFACTOR BIOSYNTHESIS"/>
    <property type="match status" value="1"/>
</dbReference>
<dbReference type="SMART" id="SM00852">
    <property type="entry name" value="MoCF_biosynth"/>
    <property type="match status" value="1"/>
</dbReference>
<dbReference type="UniPathway" id="UPA00344"/>
<protein>
    <recommendedName>
        <fullName evidence="4">Molybdopterin adenylyltransferase</fullName>
        <ecNumber evidence="3">2.7.7.75</ecNumber>
    </recommendedName>
</protein>
<dbReference type="CDD" id="cd00886">
    <property type="entry name" value="MogA_MoaB"/>
    <property type="match status" value="1"/>
</dbReference>
<dbReference type="EMBL" id="SOQX01000006">
    <property type="protein sequence ID" value="TDY00016.1"/>
    <property type="molecule type" value="Genomic_DNA"/>
</dbReference>
<proteinExistence type="inferred from homology"/>
<dbReference type="Proteomes" id="UP000294914">
    <property type="component" value="Unassembled WGS sequence"/>
</dbReference>
<dbReference type="PROSITE" id="PS01078">
    <property type="entry name" value="MOCF_BIOSYNTHESIS_1"/>
    <property type="match status" value="1"/>
</dbReference>
<dbReference type="SUPFAM" id="SSF53218">
    <property type="entry name" value="Molybdenum cofactor biosynthesis proteins"/>
    <property type="match status" value="1"/>
</dbReference>
<reference evidence="12 13" key="1">
    <citation type="submission" date="2019-03" db="EMBL/GenBank/DDBJ databases">
        <title>Genomic Encyclopedia of Type Strains, Phase IV (KMG-IV): sequencing the most valuable type-strain genomes for metagenomic binning, comparative biology and taxonomic classification.</title>
        <authorList>
            <person name="Goeker M."/>
        </authorList>
    </citation>
    <scope>NUCLEOTIDE SEQUENCE [LARGE SCALE GENOMIC DNA]</scope>
    <source>
        <strain evidence="12 13">DSM 16326</strain>
    </source>
</reference>
<dbReference type="InterPro" id="IPR036425">
    <property type="entry name" value="MoaB/Mog-like_dom_sf"/>
</dbReference>
<keyword evidence="6" id="KW-0547">Nucleotide-binding</keyword>
<keyword evidence="13" id="KW-1185">Reference proteome</keyword>
<comment type="function">
    <text evidence="10">Catalyzes the adenylation of molybdopterin as part of the biosynthesis of the molybdenum-cofactor.</text>
</comment>
<evidence type="ECO:0000256" key="7">
    <source>
        <dbReference type="ARBA" id="ARBA00022840"/>
    </source>
</evidence>
<keyword evidence="7" id="KW-0067">ATP-binding</keyword>
<evidence type="ECO:0000256" key="9">
    <source>
        <dbReference type="ARBA" id="ARBA00051131"/>
    </source>
</evidence>
<sequence length="183" mass="19926">MTDNVRIGIVTVSDRASRGEYDDQGGPAIREWLDKALTNEWEAVSRLVPDEQDQVEAALKELADEQQCCLIVTTGGTGPARRDITPEATEAVCDKVLDGFGEQMRAVSLQYVPTAILSRQMAGIRGKSLLINLPGKPSAIADCLDAVFPAVPYCIDLIEGPYLETRDEAVKAFRPKHAKKPAD</sequence>
<comment type="similarity">
    <text evidence="2">Belongs to the MoaB/Mog family.</text>
</comment>
<evidence type="ECO:0000256" key="10">
    <source>
        <dbReference type="ARBA" id="ARBA00058212"/>
    </source>
</evidence>
<dbReference type="InterPro" id="IPR001453">
    <property type="entry name" value="MoaB/Mog_dom"/>
</dbReference>
<dbReference type="NCBIfam" id="TIGR00177">
    <property type="entry name" value="molyb_syn"/>
    <property type="match status" value="1"/>
</dbReference>
<evidence type="ECO:0000256" key="6">
    <source>
        <dbReference type="ARBA" id="ARBA00022741"/>
    </source>
</evidence>
<dbReference type="AlphaFoldDB" id="A0A4R8IHC8"/>
<organism evidence="12 13">
    <name type="scientific">Thiohalophilus thiocyanatoxydans</name>
    <dbReference type="NCBI Taxonomy" id="381308"/>
    <lineage>
        <taxon>Bacteria</taxon>
        <taxon>Pseudomonadati</taxon>
        <taxon>Pseudomonadota</taxon>
        <taxon>Gammaproteobacteria</taxon>
        <taxon>Thiohalomonadales</taxon>
        <taxon>Thiohalophilaceae</taxon>
        <taxon>Thiohalophilus</taxon>
    </lineage>
</organism>
<dbReference type="NCBIfam" id="NF006932">
    <property type="entry name" value="PRK09417.1"/>
    <property type="match status" value="1"/>
</dbReference>
<keyword evidence="8" id="KW-0501">Molybdenum cofactor biosynthesis</keyword>
<comment type="caution">
    <text evidence="12">The sequence shown here is derived from an EMBL/GenBank/DDBJ whole genome shotgun (WGS) entry which is preliminary data.</text>
</comment>
<dbReference type="Pfam" id="PF00994">
    <property type="entry name" value="MoCF_biosynth"/>
    <property type="match status" value="1"/>
</dbReference>
<evidence type="ECO:0000256" key="1">
    <source>
        <dbReference type="ARBA" id="ARBA00005046"/>
    </source>
</evidence>
<dbReference type="RefSeq" id="WP_134084411.1">
    <property type="nucleotide sequence ID" value="NZ_SOQX01000006.1"/>
</dbReference>
<feature type="domain" description="MoaB/Mog" evidence="11">
    <location>
        <begin position="8"/>
        <end position="154"/>
    </location>
</feature>
<evidence type="ECO:0000313" key="13">
    <source>
        <dbReference type="Proteomes" id="UP000294914"/>
    </source>
</evidence>
<dbReference type="Gene3D" id="3.40.980.10">
    <property type="entry name" value="MoaB/Mog-like domain"/>
    <property type="match status" value="1"/>
</dbReference>
<dbReference type="GO" id="GO:0005524">
    <property type="term" value="F:ATP binding"/>
    <property type="evidence" value="ECO:0007669"/>
    <property type="project" value="UniProtKB-KW"/>
</dbReference>
<evidence type="ECO:0000256" key="5">
    <source>
        <dbReference type="ARBA" id="ARBA00022679"/>
    </source>
</evidence>
<dbReference type="OrthoDB" id="9784492at2"/>
<dbReference type="GO" id="GO:0061598">
    <property type="term" value="F:molybdopterin adenylyltransferase activity"/>
    <property type="evidence" value="ECO:0007669"/>
    <property type="project" value="UniProtKB-EC"/>
</dbReference>
<evidence type="ECO:0000256" key="2">
    <source>
        <dbReference type="ARBA" id="ARBA00006112"/>
    </source>
</evidence>
<dbReference type="EC" id="2.7.7.75" evidence="3"/>
<keyword evidence="12" id="KW-0548">Nucleotidyltransferase</keyword>
<keyword evidence="5 12" id="KW-0808">Transferase</keyword>
<evidence type="ECO:0000259" key="11">
    <source>
        <dbReference type="SMART" id="SM00852"/>
    </source>
</evidence>